<dbReference type="Gene3D" id="1.10.287.3980">
    <property type="match status" value="1"/>
</dbReference>
<dbReference type="InterPro" id="IPR000271">
    <property type="entry name" value="Ribosomal_bL34"/>
</dbReference>
<dbReference type="GO" id="GO:0006412">
    <property type="term" value="P:translation"/>
    <property type="evidence" value="ECO:0007669"/>
    <property type="project" value="InterPro"/>
</dbReference>
<dbReference type="HAMAP" id="MF_00391">
    <property type="entry name" value="Ribosomal_bL34"/>
    <property type="match status" value="1"/>
</dbReference>
<feature type="region of interest" description="Disordered" evidence="4">
    <location>
        <begin position="1"/>
        <end position="23"/>
    </location>
</feature>
<reference evidence="5" key="1">
    <citation type="submission" date="2020-05" db="EMBL/GenBank/DDBJ databases">
        <authorList>
            <person name="Chiriac C."/>
            <person name="Salcher M."/>
            <person name="Ghai R."/>
            <person name="Kavagutti S V."/>
        </authorList>
    </citation>
    <scope>NUCLEOTIDE SEQUENCE</scope>
</reference>
<dbReference type="EMBL" id="CAEZVZ010000021">
    <property type="protein sequence ID" value="CAB4638817.1"/>
    <property type="molecule type" value="Genomic_DNA"/>
</dbReference>
<gene>
    <name evidence="5" type="ORF">UFOPK2162_00250</name>
</gene>
<sequence>MTKRTYQPNTRRRAKKHGFRARMATRAGRAVLAARRAKGRSRLSA</sequence>
<dbReference type="GO" id="GO:0005840">
    <property type="term" value="C:ribosome"/>
    <property type="evidence" value="ECO:0007669"/>
    <property type="project" value="UniProtKB-KW"/>
</dbReference>
<dbReference type="GO" id="GO:0003735">
    <property type="term" value="F:structural constituent of ribosome"/>
    <property type="evidence" value="ECO:0007669"/>
    <property type="project" value="InterPro"/>
</dbReference>
<dbReference type="FunFam" id="1.10.287.3980:FF:000001">
    <property type="entry name" value="Mitochondrial ribosomal protein L34"/>
    <property type="match status" value="1"/>
</dbReference>
<accession>A0A6J6JN36</accession>
<proteinExistence type="inferred from homology"/>
<evidence type="ECO:0000313" key="5">
    <source>
        <dbReference type="EMBL" id="CAB4638817.1"/>
    </source>
</evidence>
<dbReference type="PROSITE" id="PS00784">
    <property type="entry name" value="RIBOSOMAL_L34"/>
    <property type="match status" value="1"/>
</dbReference>
<protein>
    <submittedName>
        <fullName evidence="5">Unannotated protein</fullName>
    </submittedName>
</protein>
<dbReference type="GO" id="GO:1990904">
    <property type="term" value="C:ribonucleoprotein complex"/>
    <property type="evidence" value="ECO:0007669"/>
    <property type="project" value="UniProtKB-KW"/>
</dbReference>
<dbReference type="AlphaFoldDB" id="A0A6J6JN36"/>
<name>A0A6J6JN36_9ZZZZ</name>
<evidence type="ECO:0000256" key="1">
    <source>
        <dbReference type="ARBA" id="ARBA00010111"/>
    </source>
</evidence>
<dbReference type="PANTHER" id="PTHR14503">
    <property type="entry name" value="MITOCHONDRIAL RIBOSOMAL PROTEIN 34 FAMILY MEMBER"/>
    <property type="match status" value="1"/>
</dbReference>
<dbReference type="PANTHER" id="PTHR14503:SF4">
    <property type="entry name" value="LARGE RIBOSOMAL SUBUNIT PROTEIN BL34M"/>
    <property type="match status" value="1"/>
</dbReference>
<keyword evidence="3" id="KW-0687">Ribonucleoprotein</keyword>
<evidence type="ECO:0000256" key="2">
    <source>
        <dbReference type="ARBA" id="ARBA00022980"/>
    </source>
</evidence>
<keyword evidence="2" id="KW-0689">Ribosomal protein</keyword>
<feature type="compositionally biased region" description="Basic residues" evidence="4">
    <location>
        <begin position="10"/>
        <end position="20"/>
    </location>
</feature>
<dbReference type="NCBIfam" id="TIGR01030">
    <property type="entry name" value="rpmH_bact"/>
    <property type="match status" value="1"/>
</dbReference>
<organism evidence="5">
    <name type="scientific">freshwater metagenome</name>
    <dbReference type="NCBI Taxonomy" id="449393"/>
    <lineage>
        <taxon>unclassified sequences</taxon>
        <taxon>metagenomes</taxon>
        <taxon>ecological metagenomes</taxon>
    </lineage>
</organism>
<dbReference type="InterPro" id="IPR020939">
    <property type="entry name" value="Ribosomal_bL34_CS"/>
</dbReference>
<dbReference type="Pfam" id="PF00468">
    <property type="entry name" value="Ribosomal_L34"/>
    <property type="match status" value="1"/>
</dbReference>
<evidence type="ECO:0000256" key="4">
    <source>
        <dbReference type="SAM" id="MobiDB-lite"/>
    </source>
</evidence>
<evidence type="ECO:0000256" key="3">
    <source>
        <dbReference type="ARBA" id="ARBA00023274"/>
    </source>
</evidence>
<comment type="similarity">
    <text evidence="1">Belongs to the bacterial ribosomal protein bL34 family.</text>
</comment>